<organism evidence="2">
    <name type="scientific">Candidatus Tisiphia endosymbiont of Sergentomyia squamirostris</name>
    <dbReference type="NCBI Taxonomy" id="3113639"/>
    <lineage>
        <taxon>Bacteria</taxon>
        <taxon>Pseudomonadati</taxon>
        <taxon>Pseudomonadota</taxon>
        <taxon>Alphaproteobacteria</taxon>
        <taxon>Rickettsiales</taxon>
        <taxon>Rickettsiaceae</taxon>
        <taxon>Rickettsieae</taxon>
        <taxon>Candidatus Tisiphia</taxon>
    </lineage>
</organism>
<dbReference type="InterPro" id="IPR017938">
    <property type="entry name" value="Riboflavin_synthase-like_b-brl"/>
</dbReference>
<dbReference type="InterPro" id="IPR050353">
    <property type="entry name" value="PyrK_electron_transfer"/>
</dbReference>
<dbReference type="PANTHER" id="PTHR43513:SF3">
    <property type="entry name" value="DIHYDROOROTATE DEHYDROGENASE B (NAD(+)), ELECTRON TRANSFER SUBUNIT-RELATED"/>
    <property type="match status" value="1"/>
</dbReference>
<dbReference type="Gene3D" id="2.40.30.10">
    <property type="entry name" value="Translation factors"/>
    <property type="match status" value="1"/>
</dbReference>
<dbReference type="EMBL" id="AP029170">
    <property type="protein sequence ID" value="BFD45359.1"/>
    <property type="molecule type" value="Genomic_DNA"/>
</dbReference>
<sequence>MTLAFGLDFIDLNRLEGLKKLDEIFLSFLRSHSYSLYEIILSLRANPNQVDQKYYSDFLLEISPVFDDFLAKLFGIEQEIANLRFSHKEFDVIYECKRKFIQRVAVRKYPPEKLKEIDFDSVSIFLEKLLGEEFTQDKFARQVIKWQLDDEKYAFELDIAAKYAAFMVYNRPLAGVEFQRRFNESESILFSLPNKTDKDNLIDINKVAKYKKHIRVGFDCLNPISNLDTVLNATHYCIYCHKQGKDSCSKGLYSNDSANILPTTPSKSGCPLKQKISEMNYVKSKGFNLAALAIIVIDNPMVAATGHRICNDCSNACIYQKQEPVDIPLVESNILETTLLLPYGVEIYLLLTNWNPLNIFSLMPKPSTNYKVLVVGQGPAGFSLSHYLLRDGHTVVAIDGLKITPLPFDINKPIKYWSDYKKNLSEKIPEGFGGVAEYGITARWDKNNLTILRLILERNSHFKLFGGVSLDSNITMEQVFHLGFDHVALCVGAGKPKIAQMKNFLAKGVKTASDFLMTLQSGGAFLEQSNTNLLIRMPIIIIGGGLTSIDAATESLNYYKLQVEKFLKKYELSVEENGKNHTEQNWTDEDKLIAEEFISHAKLFRQVQDTEAVKKILDELGGVTICYRGKLKDSPAYKLNPEEVMYAMAAGINFAEDMIPLGIDVDQYTYAESIEFDNLGIRKKFKVRTVLMAIGTHKDNSYLENHSSITDFLHKSKIVEEFLGETKPSIAAYTGVREEHRRVSTTKLPTRLTYAGSITYFGDCNPQYSGSVVKALASSKEGYKFIGKKLIKNKPSFFGNNLDFFAKLDYLLTSRIKRINILSYKIVELVIHSPIAAQNFQPGQFFRLQNYSGDISKIIEPLAVTGAYVDSEKGLIHLIVWQNGKSSKLCRYLSQNELVVLMGPSGKPTEILKDSNVVLVGGGVGNAVLCSIAKALKNNNCKIIYFAGYKNLQDRFYQERIEEAADIVVWCCEEGILSKNRAEDISVKGDLVYAIMGHCYLWKNLSIDRIIAAGSTEMMEAIKDIKDDFFGNKTQLIVSLNSPMQCMMKGICGQCIQEVTDERKYIFTCSCQDQDAKIVDFTGCKSRLEQNSLQEKN</sequence>
<dbReference type="AlphaFoldDB" id="A0AAT9G6C3"/>
<dbReference type="InterPro" id="IPR039261">
    <property type="entry name" value="FNR_nucleotide-bd"/>
</dbReference>
<dbReference type="Gene3D" id="3.40.50.80">
    <property type="entry name" value="Nucleotide-binding domain of ferredoxin-NADP reductase (FNR) module"/>
    <property type="match status" value="1"/>
</dbReference>
<dbReference type="InterPro" id="IPR023753">
    <property type="entry name" value="FAD/NAD-binding_dom"/>
</dbReference>
<dbReference type="SUPFAM" id="SSF63380">
    <property type="entry name" value="Riboflavin synthase domain-like"/>
    <property type="match status" value="1"/>
</dbReference>
<dbReference type="Pfam" id="PF07992">
    <property type="entry name" value="Pyr_redox_2"/>
    <property type="match status" value="1"/>
</dbReference>
<evidence type="ECO:0000313" key="2">
    <source>
        <dbReference type="EMBL" id="BFD45359.1"/>
    </source>
</evidence>
<proteinExistence type="predicted"/>
<dbReference type="CDD" id="cd06192">
    <property type="entry name" value="DHOD_e_trans_like"/>
    <property type="match status" value="1"/>
</dbReference>
<dbReference type="GO" id="GO:0016491">
    <property type="term" value="F:oxidoreductase activity"/>
    <property type="evidence" value="ECO:0007669"/>
    <property type="project" value="InterPro"/>
</dbReference>
<protein>
    <submittedName>
        <fullName evidence="2">FAD-dependent oxidoreductase</fullName>
    </submittedName>
</protein>
<feature type="domain" description="FAD/NAD(P)-binding" evidence="1">
    <location>
        <begin position="370"/>
        <end position="555"/>
    </location>
</feature>
<dbReference type="SUPFAM" id="SSF51971">
    <property type="entry name" value="Nucleotide-binding domain"/>
    <property type="match status" value="1"/>
</dbReference>
<gene>
    <name evidence="2" type="ORF">DMENIID0002_00050</name>
</gene>
<evidence type="ECO:0000259" key="1">
    <source>
        <dbReference type="Pfam" id="PF07992"/>
    </source>
</evidence>
<dbReference type="GO" id="GO:0051536">
    <property type="term" value="F:iron-sulfur cluster binding"/>
    <property type="evidence" value="ECO:0007669"/>
    <property type="project" value="InterPro"/>
</dbReference>
<dbReference type="PRINTS" id="PR00469">
    <property type="entry name" value="PNDRDTASEII"/>
</dbReference>
<reference evidence="2" key="1">
    <citation type="submission" date="2024-01" db="EMBL/GenBank/DDBJ databases">
        <title>Sequencing the genomes of a sandfly, Sergentomyia squamirostris, and its two endosymbionts.</title>
        <authorList>
            <person name="Itokawa K."/>
            <person name="Sanjoba C."/>
        </authorList>
    </citation>
    <scope>NUCLEOTIDE SEQUENCE</scope>
    <source>
        <strain evidence="2">RiSSQ</strain>
    </source>
</reference>
<dbReference type="NCBIfam" id="NF005128">
    <property type="entry name" value="PRK06567.1"/>
    <property type="match status" value="1"/>
</dbReference>
<dbReference type="InterPro" id="IPR009051">
    <property type="entry name" value="Helical_ferredxn"/>
</dbReference>
<dbReference type="Gene3D" id="1.10.1060.10">
    <property type="entry name" value="Alpha-helical ferredoxin"/>
    <property type="match status" value="1"/>
</dbReference>
<name>A0AAT9G6C3_9RICK</name>
<dbReference type="PRINTS" id="PR00368">
    <property type="entry name" value="FADPNR"/>
</dbReference>
<accession>A0AAT9G6C3</accession>
<dbReference type="PANTHER" id="PTHR43513">
    <property type="entry name" value="DIHYDROOROTATE DEHYDROGENASE B (NAD(+)), ELECTRON TRANSFER SUBUNIT"/>
    <property type="match status" value="1"/>
</dbReference>
<dbReference type="SUPFAM" id="SSF52343">
    <property type="entry name" value="Ferredoxin reductase-like, C-terminal NADP-linked domain"/>
    <property type="match status" value="1"/>
</dbReference>